<dbReference type="InterPro" id="IPR056596">
    <property type="entry name" value="FLAD1_M"/>
</dbReference>
<dbReference type="HOGENOM" id="CLU_030805_0_2_7"/>
<dbReference type="PANTHER" id="PTHR13939">
    <property type="entry name" value="NICOTINAMIDE-NUCLEOTIDE AMIDOHYDROLASE PNCC"/>
    <property type="match status" value="1"/>
</dbReference>
<feature type="domain" description="MoaB/Mog" evidence="1">
    <location>
        <begin position="6"/>
        <end position="165"/>
    </location>
</feature>
<dbReference type="Proteomes" id="UP000019141">
    <property type="component" value="Unassembled WGS sequence"/>
</dbReference>
<dbReference type="PANTHER" id="PTHR13939:SF0">
    <property type="entry name" value="NMN AMIDOHYDROLASE-LIKE PROTEIN YFAY"/>
    <property type="match status" value="1"/>
</dbReference>
<name>W4LDP9_ENTF1</name>
<dbReference type="Pfam" id="PF24102">
    <property type="entry name" value="FLAD1_M"/>
    <property type="match status" value="1"/>
</dbReference>
<protein>
    <submittedName>
        <fullName evidence="2">Molybdopterin-binding protein</fullName>
    </submittedName>
</protein>
<dbReference type="PATRIC" id="fig|1429438.4.peg.5549"/>
<evidence type="ECO:0000259" key="1">
    <source>
        <dbReference type="SMART" id="SM00852"/>
    </source>
</evidence>
<dbReference type="AlphaFoldDB" id="W4LDP9"/>
<evidence type="ECO:0000313" key="3">
    <source>
        <dbReference type="Proteomes" id="UP000019141"/>
    </source>
</evidence>
<gene>
    <name evidence="2" type="ORF">ETSY1_29140</name>
</gene>
<accession>W4LDP9</accession>
<dbReference type="InterPro" id="IPR050101">
    <property type="entry name" value="CinA"/>
</dbReference>
<keyword evidence="3" id="KW-1185">Reference proteome</keyword>
<dbReference type="Gene3D" id="3.40.980.10">
    <property type="entry name" value="MoaB/Mog-like domain"/>
    <property type="match status" value="1"/>
</dbReference>
<proteinExistence type="predicted"/>
<dbReference type="Pfam" id="PF00994">
    <property type="entry name" value="MoCF_biosynth"/>
    <property type="match status" value="1"/>
</dbReference>
<sequence>MAKTAGILVIGNEILSGKVVDTNSPHLCQELYALGVDVRRIAVVPDDIDTIAQDVAIFSRLFDHVFTTGGVGPTHDDMTIEAVAQGMQRRVVVNADLEAILNERWGDRPDAARIKMASVPEGAELLMEPDLPIPVLQVKNVYIFPGIPQLFRRKFESIKERFRDLPYHGRQVYVTVRESDFSHLLDQLVEEYPDLQLGSYPEVGNPEYRVKLTLESKDATYLAQAFDRLLNLLPNHYVCRVE</sequence>
<evidence type="ECO:0000313" key="2">
    <source>
        <dbReference type="EMBL" id="ETW95805.1"/>
    </source>
</evidence>
<dbReference type="SMART" id="SM00852">
    <property type="entry name" value="MoCF_biosynth"/>
    <property type="match status" value="1"/>
</dbReference>
<reference evidence="2 3" key="1">
    <citation type="journal article" date="2014" name="Nature">
        <title>An environmental bacterial taxon with a large and distinct metabolic repertoire.</title>
        <authorList>
            <person name="Wilson M.C."/>
            <person name="Mori T."/>
            <person name="Ruckert C."/>
            <person name="Uria A.R."/>
            <person name="Helf M.J."/>
            <person name="Takada K."/>
            <person name="Gernert C."/>
            <person name="Steffens U.A."/>
            <person name="Heycke N."/>
            <person name="Schmitt S."/>
            <person name="Rinke C."/>
            <person name="Helfrich E.J."/>
            <person name="Brachmann A.O."/>
            <person name="Gurgui C."/>
            <person name="Wakimoto T."/>
            <person name="Kracht M."/>
            <person name="Crusemann M."/>
            <person name="Hentschel U."/>
            <person name="Abe I."/>
            <person name="Matsunaga S."/>
            <person name="Kalinowski J."/>
            <person name="Takeyama H."/>
            <person name="Piel J."/>
        </authorList>
    </citation>
    <scope>NUCLEOTIDE SEQUENCE [LARGE SCALE GENOMIC DNA]</scope>
    <source>
        <strain evidence="3">TSY1</strain>
    </source>
</reference>
<dbReference type="SUPFAM" id="SSF53218">
    <property type="entry name" value="Molybdenum cofactor biosynthesis proteins"/>
    <property type="match status" value="1"/>
</dbReference>
<organism evidence="2 3">
    <name type="scientific">Entotheonella factor</name>
    <dbReference type="NCBI Taxonomy" id="1429438"/>
    <lineage>
        <taxon>Bacteria</taxon>
        <taxon>Pseudomonadati</taxon>
        <taxon>Nitrospinota/Tectimicrobiota group</taxon>
        <taxon>Candidatus Tectimicrobiota</taxon>
        <taxon>Candidatus Entotheonellia</taxon>
        <taxon>Candidatus Entotheonellales</taxon>
        <taxon>Candidatus Entotheonellaceae</taxon>
        <taxon>Candidatus Entotheonella</taxon>
    </lineage>
</organism>
<dbReference type="CDD" id="cd00885">
    <property type="entry name" value="cinA"/>
    <property type="match status" value="1"/>
</dbReference>
<comment type="caution">
    <text evidence="2">The sequence shown here is derived from an EMBL/GenBank/DDBJ whole genome shotgun (WGS) entry which is preliminary data.</text>
</comment>
<dbReference type="InterPro" id="IPR036425">
    <property type="entry name" value="MoaB/Mog-like_dom_sf"/>
</dbReference>
<dbReference type="EMBL" id="AZHW01000869">
    <property type="protein sequence ID" value="ETW95805.1"/>
    <property type="molecule type" value="Genomic_DNA"/>
</dbReference>
<dbReference type="InterPro" id="IPR001453">
    <property type="entry name" value="MoaB/Mog_dom"/>
</dbReference>